<dbReference type="EMBL" id="LXQA010025554">
    <property type="protein sequence ID" value="MCH93682.1"/>
    <property type="molecule type" value="Genomic_DNA"/>
</dbReference>
<dbReference type="Proteomes" id="UP000265520">
    <property type="component" value="Unassembled WGS sequence"/>
</dbReference>
<dbReference type="Pfam" id="PF24924">
    <property type="entry name" value="DUF7745"/>
    <property type="match status" value="1"/>
</dbReference>
<protein>
    <recommendedName>
        <fullName evidence="1">DUF7745 domain-containing protein</fullName>
    </recommendedName>
</protein>
<evidence type="ECO:0000313" key="3">
    <source>
        <dbReference type="Proteomes" id="UP000265520"/>
    </source>
</evidence>
<dbReference type="PANTHER" id="PTHR48154">
    <property type="entry name" value="PROTEIN, PUTATIVE-RELATED"/>
    <property type="match status" value="1"/>
</dbReference>
<sequence>MCKVKVMNKHEWGQLLVDLNEKKVRWCPGWRQIHEVIYRRGKYPYVLLMGTKELRRNCQAWDRVIIKKGQELGKRSCGANNVYRNWLEKRVENIKFPYQSSIVEEEPEPNPITAEEVEKIQEMLSKEHEEEKLKTELKVVRKV</sequence>
<evidence type="ECO:0000259" key="1">
    <source>
        <dbReference type="Pfam" id="PF24924"/>
    </source>
</evidence>
<organism evidence="2 3">
    <name type="scientific">Trifolium medium</name>
    <dbReference type="NCBI Taxonomy" id="97028"/>
    <lineage>
        <taxon>Eukaryota</taxon>
        <taxon>Viridiplantae</taxon>
        <taxon>Streptophyta</taxon>
        <taxon>Embryophyta</taxon>
        <taxon>Tracheophyta</taxon>
        <taxon>Spermatophyta</taxon>
        <taxon>Magnoliopsida</taxon>
        <taxon>eudicotyledons</taxon>
        <taxon>Gunneridae</taxon>
        <taxon>Pentapetalae</taxon>
        <taxon>rosids</taxon>
        <taxon>fabids</taxon>
        <taxon>Fabales</taxon>
        <taxon>Fabaceae</taxon>
        <taxon>Papilionoideae</taxon>
        <taxon>50 kb inversion clade</taxon>
        <taxon>NPAAA clade</taxon>
        <taxon>Hologalegina</taxon>
        <taxon>IRL clade</taxon>
        <taxon>Trifolieae</taxon>
        <taxon>Trifolium</taxon>
    </lineage>
</organism>
<accession>A0A392N290</accession>
<dbReference type="PANTHER" id="PTHR48154:SF1">
    <property type="entry name" value="PROTEIN, PUTATIVE-RELATED"/>
    <property type="match status" value="1"/>
</dbReference>
<feature type="domain" description="DUF7745" evidence="1">
    <location>
        <begin position="2"/>
        <end position="52"/>
    </location>
</feature>
<dbReference type="AlphaFoldDB" id="A0A392N290"/>
<keyword evidence="3" id="KW-1185">Reference proteome</keyword>
<proteinExistence type="predicted"/>
<dbReference type="InterPro" id="IPR056647">
    <property type="entry name" value="DUF7745"/>
</dbReference>
<evidence type="ECO:0000313" key="2">
    <source>
        <dbReference type="EMBL" id="MCH93682.1"/>
    </source>
</evidence>
<comment type="caution">
    <text evidence="2">The sequence shown here is derived from an EMBL/GenBank/DDBJ whole genome shotgun (WGS) entry which is preliminary data.</text>
</comment>
<name>A0A392N290_9FABA</name>
<reference evidence="2 3" key="1">
    <citation type="journal article" date="2018" name="Front. Plant Sci.">
        <title>Red Clover (Trifolium pratense) and Zigzag Clover (T. medium) - A Picture of Genomic Similarities and Differences.</title>
        <authorList>
            <person name="Dluhosova J."/>
            <person name="Istvanek J."/>
            <person name="Nedelnik J."/>
            <person name="Repkova J."/>
        </authorList>
    </citation>
    <scope>NUCLEOTIDE SEQUENCE [LARGE SCALE GENOMIC DNA]</scope>
    <source>
        <strain evidence="3">cv. 10/8</strain>
        <tissue evidence="2">Leaf</tissue>
    </source>
</reference>